<protein>
    <submittedName>
        <fullName evidence="3">Amidohydrolase</fullName>
    </submittedName>
</protein>
<dbReference type="InterPro" id="IPR011650">
    <property type="entry name" value="Peptidase_M20_dimer"/>
</dbReference>
<keyword evidence="1" id="KW-0464">Manganese</keyword>
<dbReference type="SUPFAM" id="SSF55031">
    <property type="entry name" value="Bacterial exopeptidase dimerisation domain"/>
    <property type="match status" value="1"/>
</dbReference>
<dbReference type="Gene3D" id="3.40.630.10">
    <property type="entry name" value="Zn peptidases"/>
    <property type="match status" value="1"/>
</dbReference>
<dbReference type="InterPro" id="IPR036264">
    <property type="entry name" value="Bact_exopeptidase_dim_dom"/>
</dbReference>
<dbReference type="PANTHER" id="PTHR11014">
    <property type="entry name" value="PEPTIDASE M20 FAMILY MEMBER"/>
    <property type="match status" value="1"/>
</dbReference>
<keyword evidence="1" id="KW-0479">Metal-binding</keyword>
<evidence type="ECO:0000256" key="1">
    <source>
        <dbReference type="PIRSR" id="PIRSR005962-1"/>
    </source>
</evidence>
<dbReference type="GO" id="GO:0046872">
    <property type="term" value="F:metal ion binding"/>
    <property type="evidence" value="ECO:0007669"/>
    <property type="project" value="UniProtKB-KW"/>
</dbReference>
<comment type="cofactor">
    <cofactor evidence="1">
        <name>Mn(2+)</name>
        <dbReference type="ChEBI" id="CHEBI:29035"/>
    </cofactor>
    <text evidence="1">The Mn(2+) ion enhances activity.</text>
</comment>
<organism evidence="3 4">
    <name type="scientific">Candidatus Pelethenecus faecipullorum</name>
    <dbReference type="NCBI Taxonomy" id="2840900"/>
    <lineage>
        <taxon>Bacteria</taxon>
        <taxon>Bacillati</taxon>
        <taxon>Mycoplasmatota</taxon>
        <taxon>Mollicutes</taxon>
        <taxon>Candidatus Pelethenecus</taxon>
    </lineage>
</organism>
<gene>
    <name evidence="3" type="ORF">IAD46_05520</name>
</gene>
<feature type="binding site" evidence="1">
    <location>
        <position position="88"/>
    </location>
    <ligand>
        <name>Mn(2+)</name>
        <dbReference type="ChEBI" id="CHEBI:29035"/>
        <label>2</label>
    </ligand>
</feature>
<evidence type="ECO:0000313" key="3">
    <source>
        <dbReference type="EMBL" id="HIT50469.1"/>
    </source>
</evidence>
<comment type="caution">
    <text evidence="3">The sequence shown here is derived from an EMBL/GenBank/DDBJ whole genome shotgun (WGS) entry which is preliminary data.</text>
</comment>
<evidence type="ECO:0000313" key="4">
    <source>
        <dbReference type="Proteomes" id="UP000886758"/>
    </source>
</evidence>
<dbReference type="NCBIfam" id="TIGR01891">
    <property type="entry name" value="amidohydrolases"/>
    <property type="match status" value="1"/>
</dbReference>
<dbReference type="EMBL" id="DVLF01000173">
    <property type="protein sequence ID" value="HIT50469.1"/>
    <property type="molecule type" value="Genomic_DNA"/>
</dbReference>
<feature type="domain" description="Peptidase M20 dimerisation" evidence="2">
    <location>
        <begin position="173"/>
        <end position="264"/>
    </location>
</feature>
<evidence type="ECO:0000259" key="2">
    <source>
        <dbReference type="Pfam" id="PF07687"/>
    </source>
</evidence>
<feature type="binding site" evidence="1">
    <location>
        <position position="150"/>
    </location>
    <ligand>
        <name>Mn(2+)</name>
        <dbReference type="ChEBI" id="CHEBI:29035"/>
        <label>2</label>
    </ligand>
</feature>
<dbReference type="Pfam" id="PF01546">
    <property type="entry name" value="Peptidase_M20"/>
    <property type="match status" value="1"/>
</dbReference>
<dbReference type="PIRSF" id="PIRSF005962">
    <property type="entry name" value="Pept_M20D_amidohydro"/>
    <property type="match status" value="1"/>
</dbReference>
<dbReference type="GO" id="GO:0050118">
    <property type="term" value="F:N-acetyldiaminopimelate deacetylase activity"/>
    <property type="evidence" value="ECO:0007669"/>
    <property type="project" value="TreeGrafter"/>
</dbReference>
<dbReference type="InterPro" id="IPR017439">
    <property type="entry name" value="Amidohydrolase"/>
</dbReference>
<dbReference type="GO" id="GO:0019877">
    <property type="term" value="P:diaminopimelate biosynthetic process"/>
    <property type="evidence" value="ECO:0007669"/>
    <property type="project" value="TreeGrafter"/>
</dbReference>
<reference evidence="3" key="2">
    <citation type="journal article" date="2021" name="PeerJ">
        <title>Extensive microbial diversity within the chicken gut microbiome revealed by metagenomics and culture.</title>
        <authorList>
            <person name="Gilroy R."/>
            <person name="Ravi A."/>
            <person name="Getino M."/>
            <person name="Pursley I."/>
            <person name="Horton D.L."/>
            <person name="Alikhan N.F."/>
            <person name="Baker D."/>
            <person name="Gharbi K."/>
            <person name="Hall N."/>
            <person name="Watson M."/>
            <person name="Adriaenssens E.M."/>
            <person name="Foster-Nyarko E."/>
            <person name="Jarju S."/>
            <person name="Secka A."/>
            <person name="Antonio M."/>
            <person name="Oren A."/>
            <person name="Chaudhuri R.R."/>
            <person name="La Ragione R."/>
            <person name="Hildebrand F."/>
            <person name="Pallen M.J."/>
        </authorList>
    </citation>
    <scope>NUCLEOTIDE SEQUENCE</scope>
    <source>
        <strain evidence="3">ChiW17-6978</strain>
    </source>
</reference>
<proteinExistence type="predicted"/>
<dbReference type="AlphaFoldDB" id="A0A9D1GRF3"/>
<dbReference type="Gene3D" id="3.30.70.360">
    <property type="match status" value="1"/>
</dbReference>
<dbReference type="PANTHER" id="PTHR11014:SF98">
    <property type="entry name" value="N-ACETYLDIAMINOPIMELATE DEACETYLASE"/>
    <property type="match status" value="1"/>
</dbReference>
<feature type="binding site" evidence="1">
    <location>
        <position position="124"/>
    </location>
    <ligand>
        <name>Mn(2+)</name>
        <dbReference type="ChEBI" id="CHEBI:29035"/>
        <label>2</label>
    </ligand>
</feature>
<feature type="binding site" evidence="1">
    <location>
        <position position="335"/>
    </location>
    <ligand>
        <name>Mn(2+)</name>
        <dbReference type="ChEBI" id="CHEBI:29035"/>
        <label>2</label>
    </ligand>
</feature>
<dbReference type="Proteomes" id="UP000886758">
    <property type="component" value="Unassembled WGS sequence"/>
</dbReference>
<dbReference type="Pfam" id="PF07687">
    <property type="entry name" value="M20_dimer"/>
    <property type="match status" value="1"/>
</dbReference>
<accession>A0A9D1GRF3</accession>
<sequence>MNIKQIRKELHQIPELGRREFKTKAYLCSFAETLSCTVLNPTETGVAFYFDAHQKTTLCFRADMDALPIAEQTNLPFASSHQGIMHACAHDGHMAMLLGFAQWANDHMDQLKNNILCLFQPSEEENAGANDILKSGILEQYHVDRVFGMHIWPNLPENQVYTMPGGMLATSGEVDINVHGTAMHAANRTNKGDALLASAKIITEFYEKMALLKEPHLISFGKIVSGTARNAVAQEAHLQATMRAFDDPVFLFMKNELQSLLKKIELEWGVQTELFINAAYPSVLNDPALVLEYQSVLNYTLLDKPFLQAEDFGCYTRKYPSLFLLLGCGSAHLLHTSRFDFNMDILDTGVKIYQKIACKAITK</sequence>
<dbReference type="InterPro" id="IPR002933">
    <property type="entry name" value="Peptidase_M20"/>
</dbReference>
<name>A0A9D1GRF3_9MOLU</name>
<dbReference type="SUPFAM" id="SSF53187">
    <property type="entry name" value="Zn-dependent exopeptidases"/>
    <property type="match status" value="1"/>
</dbReference>
<reference evidence="3" key="1">
    <citation type="submission" date="2020-10" db="EMBL/GenBank/DDBJ databases">
        <authorList>
            <person name="Gilroy R."/>
        </authorList>
    </citation>
    <scope>NUCLEOTIDE SEQUENCE</scope>
    <source>
        <strain evidence="3">ChiW17-6978</strain>
    </source>
</reference>
<feature type="binding site" evidence="1">
    <location>
        <position position="90"/>
    </location>
    <ligand>
        <name>Mn(2+)</name>
        <dbReference type="ChEBI" id="CHEBI:29035"/>
        <label>2</label>
    </ligand>
</feature>